<dbReference type="Pfam" id="PF25876">
    <property type="entry name" value="HH_MFP_RND"/>
    <property type="match status" value="1"/>
</dbReference>
<comment type="similarity">
    <text evidence="2">Belongs to the membrane fusion protein (MFP) (TC 8.A.1) family.</text>
</comment>
<feature type="region of interest" description="Disordered" evidence="3">
    <location>
        <begin position="366"/>
        <end position="401"/>
    </location>
</feature>
<sequence>MRVDRVKYRLICAVSGAALLALAACGEKKQAAPPPGPVQVGVVTVQPQSVAVDTELPGRTTPYRVAEVRARVDGIVLKRNFVEGSDVKEGQVLYQIDPAPYQAALMSAQATLAKAQASLTSSRAQAGRYKTLVAANAVSKQSYDDAVATQGQGQADVAAGQAAVRTAEINLGYTTVRSPIAGRIGKASVTEGAYVQSSAATLLATVQQIAPLYVDLTQSSNALLRMRRNLAAGSLQSAGANATKVALVLDDGTVMPDTGHLEFTDVTVDQNTGTTTVRAVFPNAQRNLLPGMFVRARVQEATNDRALLVPMQGVTRDQKGIPTAMVVGADNKVELRNLTTTQTIGSKWVVTAGLNPGDRVIVEGTQKAKPGQTVSPVAANLPAPSSVSADSSGADGGKDGATTMAASAVAGASAAPAVGASSTLQ</sequence>
<feature type="compositionally biased region" description="Low complexity" evidence="3">
    <location>
        <begin position="383"/>
        <end position="393"/>
    </location>
</feature>
<feature type="domain" description="Multidrug resistance protein MdtA-like C-terminal permuted SH3" evidence="8">
    <location>
        <begin position="306"/>
        <end position="367"/>
    </location>
</feature>
<dbReference type="PROSITE" id="PS51257">
    <property type="entry name" value="PROKAR_LIPOPROTEIN"/>
    <property type="match status" value="1"/>
</dbReference>
<dbReference type="EMBL" id="JAPMXC010000001">
    <property type="protein sequence ID" value="MCY0387518.1"/>
    <property type="molecule type" value="Genomic_DNA"/>
</dbReference>
<dbReference type="Pfam" id="PF25917">
    <property type="entry name" value="BSH_RND"/>
    <property type="match status" value="1"/>
</dbReference>
<organism evidence="9 10">
    <name type="scientific">Robbsia betulipollinis</name>
    <dbReference type="NCBI Taxonomy" id="2981849"/>
    <lineage>
        <taxon>Bacteria</taxon>
        <taxon>Pseudomonadati</taxon>
        <taxon>Pseudomonadota</taxon>
        <taxon>Betaproteobacteria</taxon>
        <taxon>Burkholderiales</taxon>
        <taxon>Burkholderiaceae</taxon>
        <taxon>Robbsia</taxon>
    </lineage>
</organism>
<dbReference type="Gene3D" id="2.40.30.170">
    <property type="match status" value="1"/>
</dbReference>
<feature type="domain" description="Multidrug resistance protein MdtA-like barrel-sandwich hybrid" evidence="6">
    <location>
        <begin position="64"/>
        <end position="207"/>
    </location>
</feature>
<proteinExistence type="inferred from homology"/>
<dbReference type="InterPro" id="IPR058624">
    <property type="entry name" value="MdtA-like_HH"/>
</dbReference>
<evidence type="ECO:0000256" key="1">
    <source>
        <dbReference type="ARBA" id="ARBA00004196"/>
    </source>
</evidence>
<dbReference type="Gene3D" id="1.10.287.470">
    <property type="entry name" value="Helix hairpin bin"/>
    <property type="match status" value="1"/>
</dbReference>
<dbReference type="Gene3D" id="2.40.50.100">
    <property type="match status" value="1"/>
</dbReference>
<dbReference type="SUPFAM" id="SSF111369">
    <property type="entry name" value="HlyD-like secretion proteins"/>
    <property type="match status" value="1"/>
</dbReference>
<dbReference type="InterPro" id="IPR006143">
    <property type="entry name" value="RND_pump_MFP"/>
</dbReference>
<dbReference type="PANTHER" id="PTHR30158:SF3">
    <property type="entry name" value="MULTIDRUG EFFLUX PUMP SUBUNIT ACRA-RELATED"/>
    <property type="match status" value="1"/>
</dbReference>
<dbReference type="Pfam" id="PF25967">
    <property type="entry name" value="RND-MFP_C"/>
    <property type="match status" value="1"/>
</dbReference>
<accession>A0ABT3ZLU6</accession>
<gene>
    <name evidence="9" type="ORF">OVY01_09775</name>
</gene>
<dbReference type="InterPro" id="IPR058625">
    <property type="entry name" value="MdtA-like_BSH"/>
</dbReference>
<reference evidence="9" key="1">
    <citation type="submission" date="2022-11" db="EMBL/GenBank/DDBJ databases">
        <title>Robbsia betulipollinis sp. nov., isolated from pollen of birch (Betula pendula).</title>
        <authorList>
            <person name="Shi H."/>
            <person name="Ambika Manirajan B."/>
            <person name="Ratering S."/>
            <person name="Geissler-Plaum R."/>
            <person name="Schnell S."/>
        </authorList>
    </citation>
    <scope>NUCLEOTIDE SEQUENCE</scope>
    <source>
        <strain evidence="9">Bb-Pol-6</strain>
    </source>
</reference>
<feature type="domain" description="Multidrug resistance protein MdtA-like alpha-helical hairpin" evidence="5">
    <location>
        <begin position="105"/>
        <end position="174"/>
    </location>
</feature>
<evidence type="ECO:0000313" key="9">
    <source>
        <dbReference type="EMBL" id="MCY0387518.1"/>
    </source>
</evidence>
<dbReference type="InterPro" id="IPR058627">
    <property type="entry name" value="MdtA-like_C"/>
</dbReference>
<dbReference type="Gene3D" id="2.40.420.20">
    <property type="match status" value="1"/>
</dbReference>
<keyword evidence="4" id="KW-0732">Signal</keyword>
<dbReference type="Pfam" id="PF25944">
    <property type="entry name" value="Beta-barrel_RND"/>
    <property type="match status" value="1"/>
</dbReference>
<dbReference type="Proteomes" id="UP001082899">
    <property type="component" value="Unassembled WGS sequence"/>
</dbReference>
<evidence type="ECO:0000256" key="2">
    <source>
        <dbReference type="ARBA" id="ARBA00009477"/>
    </source>
</evidence>
<dbReference type="RefSeq" id="WP_267847255.1">
    <property type="nucleotide sequence ID" value="NZ_JAPMXC010000001.1"/>
</dbReference>
<comment type="caution">
    <text evidence="9">The sequence shown here is derived from an EMBL/GenBank/DDBJ whole genome shotgun (WGS) entry which is preliminary data.</text>
</comment>
<evidence type="ECO:0000313" key="10">
    <source>
        <dbReference type="Proteomes" id="UP001082899"/>
    </source>
</evidence>
<dbReference type="PANTHER" id="PTHR30158">
    <property type="entry name" value="ACRA/E-RELATED COMPONENT OF DRUG EFFLUX TRANSPORTER"/>
    <property type="match status" value="1"/>
</dbReference>
<evidence type="ECO:0000256" key="3">
    <source>
        <dbReference type="SAM" id="MobiDB-lite"/>
    </source>
</evidence>
<feature type="signal peptide" evidence="4">
    <location>
        <begin position="1"/>
        <end position="23"/>
    </location>
</feature>
<feature type="domain" description="Multidrug resistance protein MdtA-like beta-barrel" evidence="7">
    <location>
        <begin position="211"/>
        <end position="301"/>
    </location>
</feature>
<name>A0ABT3ZLU6_9BURK</name>
<keyword evidence="10" id="KW-1185">Reference proteome</keyword>
<feature type="chain" id="PRO_5047019338" evidence="4">
    <location>
        <begin position="24"/>
        <end position="425"/>
    </location>
</feature>
<evidence type="ECO:0000259" key="6">
    <source>
        <dbReference type="Pfam" id="PF25917"/>
    </source>
</evidence>
<dbReference type="NCBIfam" id="TIGR01730">
    <property type="entry name" value="RND_mfp"/>
    <property type="match status" value="1"/>
</dbReference>
<protein>
    <submittedName>
        <fullName evidence="9">Efflux RND transporter periplasmic adaptor subunit</fullName>
    </submittedName>
</protein>
<evidence type="ECO:0000259" key="7">
    <source>
        <dbReference type="Pfam" id="PF25944"/>
    </source>
</evidence>
<evidence type="ECO:0000256" key="4">
    <source>
        <dbReference type="SAM" id="SignalP"/>
    </source>
</evidence>
<evidence type="ECO:0000259" key="8">
    <source>
        <dbReference type="Pfam" id="PF25967"/>
    </source>
</evidence>
<dbReference type="InterPro" id="IPR058626">
    <property type="entry name" value="MdtA-like_b-barrel"/>
</dbReference>
<evidence type="ECO:0000259" key="5">
    <source>
        <dbReference type="Pfam" id="PF25876"/>
    </source>
</evidence>
<comment type="subcellular location">
    <subcellularLocation>
        <location evidence="1">Cell envelope</location>
    </subcellularLocation>
</comment>